<evidence type="ECO:0000313" key="2">
    <source>
        <dbReference type="EMBL" id="ELT43930.1"/>
    </source>
</evidence>
<feature type="region of interest" description="Disordered" evidence="1">
    <location>
        <begin position="13"/>
        <end position="38"/>
    </location>
</feature>
<feature type="region of interest" description="Disordered" evidence="1">
    <location>
        <begin position="141"/>
        <end position="169"/>
    </location>
</feature>
<dbReference type="EMBL" id="AOFD01000035">
    <property type="protein sequence ID" value="ELT43930.1"/>
    <property type="molecule type" value="Genomic_DNA"/>
</dbReference>
<accession>L8TQ02</accession>
<sequence>MFRRADVLDAPAGPGGSRLAAAGESTPGRMPRDAAAAGPVAARIGPLRARAFRTLAFRALAFRMRASGWQPSRRADHGSRPHIPEGSDAGLLFVRELLAEVLVQPHHRLLVQHGRQRLDGPHDALRPGDGDVGVGDAEQVRLGGHADERPDQPAVRRRKDGRDGGTLRQRTLHRLGTCVAALPEHPGCHPHLTGPVLGIHHHNAAGADQHVVQVGLRAPRPVHVVQDVPAAGNQLTQLVRHHPFARGPRVPRLRGTLGLVELALEPGNPLSSQPGLLGRSVSCPHGWSLLPCRRDGGGRPPSSLPADVLPDFPKVTGRAGAGI</sequence>
<name>L8TQ02_9MICC</name>
<gene>
    <name evidence="2" type="ORF">G205_15370</name>
</gene>
<reference evidence="3" key="1">
    <citation type="journal article" date="2013" name="Genome Announc.">
        <title>Draft Genome Sequence of the 2-Chloro-4-Nitrophenol-Degrading Bacterium Arthrobacter sp. Strain SJCon.</title>
        <authorList>
            <person name="Vikram S."/>
            <person name="Kumar S."/>
            <person name="Vaidya B."/>
            <person name="Pinnaka A.K."/>
            <person name="Raghava G.P."/>
        </authorList>
    </citation>
    <scope>NUCLEOTIDE SEQUENCE [LARGE SCALE GENOMIC DNA]</scope>
    <source>
        <strain evidence="3">SJCon</strain>
    </source>
</reference>
<dbReference type="AlphaFoldDB" id="L8TQ02"/>
<dbReference type="Proteomes" id="UP000011189">
    <property type="component" value="Unassembled WGS sequence"/>
</dbReference>
<evidence type="ECO:0000256" key="1">
    <source>
        <dbReference type="SAM" id="MobiDB-lite"/>
    </source>
</evidence>
<organism evidence="2 3">
    <name type="scientific">Arthrobacter nitrophenolicus</name>
    <dbReference type="NCBI Taxonomy" id="683150"/>
    <lineage>
        <taxon>Bacteria</taxon>
        <taxon>Bacillati</taxon>
        <taxon>Actinomycetota</taxon>
        <taxon>Actinomycetes</taxon>
        <taxon>Micrococcales</taxon>
        <taxon>Micrococcaceae</taxon>
        <taxon>Arthrobacter</taxon>
    </lineage>
</organism>
<protein>
    <submittedName>
        <fullName evidence="2">Uncharacterized protein</fullName>
    </submittedName>
</protein>
<evidence type="ECO:0000313" key="3">
    <source>
        <dbReference type="Proteomes" id="UP000011189"/>
    </source>
</evidence>
<comment type="caution">
    <text evidence="2">The sequence shown here is derived from an EMBL/GenBank/DDBJ whole genome shotgun (WGS) entry which is preliminary data.</text>
</comment>
<keyword evidence="3" id="KW-1185">Reference proteome</keyword>
<feature type="region of interest" description="Disordered" evidence="1">
    <location>
        <begin position="294"/>
        <end position="323"/>
    </location>
</feature>
<proteinExistence type="predicted"/>